<protein>
    <submittedName>
        <fullName evidence="7">MFS transporter</fullName>
    </submittedName>
</protein>
<keyword evidence="5 6" id="KW-0472">Membrane</keyword>
<dbReference type="Gene3D" id="1.20.1250.20">
    <property type="entry name" value="MFS general substrate transporter like domains"/>
    <property type="match status" value="1"/>
</dbReference>
<reference evidence="7 8" key="1">
    <citation type="submission" date="2018-11" db="EMBL/GenBank/DDBJ databases">
        <title>Sequencing the genomes of 1000 actinobacteria strains.</title>
        <authorList>
            <person name="Klenk H.-P."/>
        </authorList>
    </citation>
    <scope>NUCLEOTIDE SEQUENCE [LARGE SCALE GENOMIC DNA]</scope>
    <source>
        <strain evidence="7 8">DSM 44254</strain>
    </source>
</reference>
<comment type="subcellular location">
    <subcellularLocation>
        <location evidence="1">Cell membrane</location>
        <topology evidence="1">Multi-pass membrane protein</topology>
    </subcellularLocation>
</comment>
<evidence type="ECO:0000313" key="7">
    <source>
        <dbReference type="EMBL" id="ROO90731.1"/>
    </source>
</evidence>
<feature type="transmembrane region" description="Helical" evidence="6">
    <location>
        <begin position="139"/>
        <end position="164"/>
    </location>
</feature>
<feature type="transmembrane region" description="Helical" evidence="6">
    <location>
        <begin position="50"/>
        <end position="72"/>
    </location>
</feature>
<comment type="caution">
    <text evidence="7">The sequence shown here is derived from an EMBL/GenBank/DDBJ whole genome shotgun (WGS) entry which is preliminary data.</text>
</comment>
<feature type="transmembrane region" description="Helical" evidence="6">
    <location>
        <begin position="226"/>
        <end position="250"/>
    </location>
</feature>
<dbReference type="Pfam" id="PF07690">
    <property type="entry name" value="MFS_1"/>
    <property type="match status" value="1"/>
</dbReference>
<feature type="transmembrane region" description="Helical" evidence="6">
    <location>
        <begin position="170"/>
        <end position="189"/>
    </location>
</feature>
<proteinExistence type="predicted"/>
<dbReference type="EMBL" id="RJKE01000001">
    <property type="protein sequence ID" value="ROO90731.1"/>
    <property type="molecule type" value="Genomic_DNA"/>
</dbReference>
<sequence length="414" mass="43576">MGFREVWRERGFRWLYGTRLASQFADGLVQVGLAAYVLSPENEASAGKVAVAFAVMLLPYSVLGPFAGVLLDRWRRQVVLVRTPLVRALCVLGMAWLISALDDSDLYLVAALVVLGVNRFFLSALSAALPHVVRGPELLLANTVSVTSGTVAAFAGAGVGFLVAQAGTTAVLVTAAVLYVCASFVARALPRDGLGPDGTESRETVRNVVSGMVEGARYIARRRPAALALGAIAAHRFLYGIWLLMTILLYRNHFPSGFGGVAVITTVSGAGYLLGAVITPPAARRFGKDAWISAMLLAAAVSLLVLAVPLREPLYVAGGFALGMAAQGVKLCVDTILQESVADEFRGRVFAAYDMFFNATFVAAACVGAFALPPDGRSYAVLGGVIAAYAAAAVTYRVLSRKDAATEPSSPMPR</sequence>
<evidence type="ECO:0000313" key="8">
    <source>
        <dbReference type="Proteomes" id="UP000272400"/>
    </source>
</evidence>
<feature type="transmembrane region" description="Helical" evidence="6">
    <location>
        <begin position="290"/>
        <end position="308"/>
    </location>
</feature>
<keyword evidence="2" id="KW-1003">Cell membrane</keyword>
<dbReference type="InterPro" id="IPR036259">
    <property type="entry name" value="MFS_trans_sf"/>
</dbReference>
<name>A0A3N1DB39_9ACTN</name>
<organism evidence="7 8">
    <name type="scientific">Actinocorallia herbida</name>
    <dbReference type="NCBI Taxonomy" id="58109"/>
    <lineage>
        <taxon>Bacteria</taxon>
        <taxon>Bacillati</taxon>
        <taxon>Actinomycetota</taxon>
        <taxon>Actinomycetes</taxon>
        <taxon>Streptosporangiales</taxon>
        <taxon>Thermomonosporaceae</taxon>
        <taxon>Actinocorallia</taxon>
    </lineage>
</organism>
<evidence type="ECO:0000256" key="3">
    <source>
        <dbReference type="ARBA" id="ARBA00022692"/>
    </source>
</evidence>
<feature type="transmembrane region" description="Helical" evidence="6">
    <location>
        <begin position="84"/>
        <end position="101"/>
    </location>
</feature>
<feature type="transmembrane region" description="Helical" evidence="6">
    <location>
        <begin position="107"/>
        <end position="127"/>
    </location>
</feature>
<dbReference type="PANTHER" id="PTHR23513">
    <property type="entry name" value="INTEGRAL MEMBRANE EFFLUX PROTEIN-RELATED"/>
    <property type="match status" value="1"/>
</dbReference>
<evidence type="ECO:0000256" key="4">
    <source>
        <dbReference type="ARBA" id="ARBA00022989"/>
    </source>
</evidence>
<dbReference type="CDD" id="cd06173">
    <property type="entry name" value="MFS_MefA_like"/>
    <property type="match status" value="1"/>
</dbReference>
<dbReference type="GO" id="GO:0022857">
    <property type="term" value="F:transmembrane transporter activity"/>
    <property type="evidence" value="ECO:0007669"/>
    <property type="project" value="InterPro"/>
</dbReference>
<keyword evidence="4 6" id="KW-1133">Transmembrane helix</keyword>
<evidence type="ECO:0000256" key="2">
    <source>
        <dbReference type="ARBA" id="ARBA00022475"/>
    </source>
</evidence>
<dbReference type="Proteomes" id="UP000272400">
    <property type="component" value="Unassembled WGS sequence"/>
</dbReference>
<dbReference type="InterPro" id="IPR011701">
    <property type="entry name" value="MFS"/>
</dbReference>
<feature type="transmembrane region" description="Helical" evidence="6">
    <location>
        <begin position="349"/>
        <end position="372"/>
    </location>
</feature>
<dbReference type="SUPFAM" id="SSF103473">
    <property type="entry name" value="MFS general substrate transporter"/>
    <property type="match status" value="1"/>
</dbReference>
<feature type="transmembrane region" description="Helical" evidence="6">
    <location>
        <begin position="20"/>
        <end position="38"/>
    </location>
</feature>
<feature type="transmembrane region" description="Helical" evidence="6">
    <location>
        <begin position="256"/>
        <end position="278"/>
    </location>
</feature>
<evidence type="ECO:0000256" key="6">
    <source>
        <dbReference type="SAM" id="Phobius"/>
    </source>
</evidence>
<evidence type="ECO:0000256" key="5">
    <source>
        <dbReference type="ARBA" id="ARBA00023136"/>
    </source>
</evidence>
<keyword evidence="3 6" id="KW-0812">Transmembrane</keyword>
<gene>
    <name evidence="7" type="ORF">EDD29_8469</name>
</gene>
<dbReference type="PANTHER" id="PTHR23513:SF17">
    <property type="entry name" value="MEMBRANE PROTEIN"/>
    <property type="match status" value="1"/>
</dbReference>
<evidence type="ECO:0000256" key="1">
    <source>
        <dbReference type="ARBA" id="ARBA00004651"/>
    </source>
</evidence>
<dbReference type="GO" id="GO:0005886">
    <property type="term" value="C:plasma membrane"/>
    <property type="evidence" value="ECO:0007669"/>
    <property type="project" value="UniProtKB-SubCell"/>
</dbReference>
<feature type="transmembrane region" description="Helical" evidence="6">
    <location>
        <begin position="378"/>
        <end position="399"/>
    </location>
</feature>
<dbReference type="AlphaFoldDB" id="A0A3N1DB39"/>
<keyword evidence="8" id="KW-1185">Reference proteome</keyword>
<accession>A0A3N1DB39</accession>
<dbReference type="RefSeq" id="WP_246053285.1">
    <property type="nucleotide sequence ID" value="NZ_RJKE01000001.1"/>
</dbReference>